<dbReference type="EMBL" id="MU404356">
    <property type="protein sequence ID" value="KAI1611558.1"/>
    <property type="molecule type" value="Genomic_DNA"/>
</dbReference>
<dbReference type="PANTHER" id="PTHR47706:SF9">
    <property type="entry name" value="NMRA-LIKE DOMAIN-CONTAINING PROTEIN-RELATED"/>
    <property type="match status" value="1"/>
</dbReference>
<organism evidence="4 5">
    <name type="scientific">Exophiala viscosa</name>
    <dbReference type="NCBI Taxonomy" id="2486360"/>
    <lineage>
        <taxon>Eukaryota</taxon>
        <taxon>Fungi</taxon>
        <taxon>Dikarya</taxon>
        <taxon>Ascomycota</taxon>
        <taxon>Pezizomycotina</taxon>
        <taxon>Eurotiomycetes</taxon>
        <taxon>Chaetothyriomycetidae</taxon>
        <taxon>Chaetothyriales</taxon>
        <taxon>Herpotrichiellaceae</taxon>
        <taxon>Exophiala</taxon>
    </lineage>
</organism>
<reference evidence="4" key="1">
    <citation type="journal article" date="2022" name="bioRxiv">
        <title>Deciphering the potential niche of two novel black yeast fungi from a biological soil crust based on their genomes, phenotypes, and melanin regulation.</title>
        <authorList>
            <consortium name="DOE Joint Genome Institute"/>
            <person name="Carr E.C."/>
            <person name="Barton Q."/>
            <person name="Grambo S."/>
            <person name="Sullivan M."/>
            <person name="Renfro C.M."/>
            <person name="Kuo A."/>
            <person name="Pangilinan J."/>
            <person name="Lipzen A."/>
            <person name="Keymanesh K."/>
            <person name="Savage E."/>
            <person name="Barry K."/>
            <person name="Grigoriev I.V."/>
            <person name="Riekhof W.R."/>
            <person name="Harris S.S."/>
        </authorList>
    </citation>
    <scope>NUCLEOTIDE SEQUENCE</scope>
    <source>
        <strain evidence="4">JF 03-4F</strain>
    </source>
</reference>
<dbReference type="AlphaFoldDB" id="A0AAN6IBM7"/>
<dbReference type="PANTHER" id="PTHR47706">
    <property type="entry name" value="NMRA-LIKE FAMILY PROTEIN"/>
    <property type="match status" value="1"/>
</dbReference>
<gene>
    <name evidence="4" type="ORF">EDD36DRAFT_466492</name>
</gene>
<sequence length="314" mass="33930">MSQPRRIALIGSTGMLGAAVVQAILARKDLFDLTILARSSSASKIPEGVRTIVVNSYDNPESDEALIQGLRGHDVLVSTLNSAVAVEVEPKLVAAAIRAGVKHFMPSEYTLDVTHLSAREFGVGNFIGARAGWADRLTEIASSDHITYTTLVTGGLLDFGLKIGMLGFDLTNQTARLYDHGQNIVTACTVPFVADAVVVALQMPYEQVKNKRISGAEVAYTGKDLLRTLEVVTGEQWRVEEVSTESARQKGKELLVEGNARGAYLNFATALNFDGCGAANLTSGLEFGSGYNLQRRSLDKIVREAVRSIQDWKK</sequence>
<dbReference type="SUPFAM" id="SSF51735">
    <property type="entry name" value="NAD(P)-binding Rossmann-fold domains"/>
    <property type="match status" value="1"/>
</dbReference>
<dbReference type="InterPro" id="IPR008030">
    <property type="entry name" value="NmrA-like"/>
</dbReference>
<proteinExistence type="predicted"/>
<dbReference type="Pfam" id="PF05368">
    <property type="entry name" value="NmrA"/>
    <property type="match status" value="1"/>
</dbReference>
<dbReference type="Proteomes" id="UP001203852">
    <property type="component" value="Unassembled WGS sequence"/>
</dbReference>
<evidence type="ECO:0000313" key="5">
    <source>
        <dbReference type="Proteomes" id="UP001203852"/>
    </source>
</evidence>
<name>A0AAN6IBM7_9EURO</name>
<evidence type="ECO:0000256" key="1">
    <source>
        <dbReference type="ARBA" id="ARBA00022857"/>
    </source>
</evidence>
<evidence type="ECO:0000259" key="3">
    <source>
        <dbReference type="Pfam" id="PF05368"/>
    </source>
</evidence>
<feature type="domain" description="NmrA-like" evidence="3">
    <location>
        <begin position="5"/>
        <end position="122"/>
    </location>
</feature>
<evidence type="ECO:0000313" key="4">
    <source>
        <dbReference type="EMBL" id="KAI1611558.1"/>
    </source>
</evidence>
<dbReference type="InterPro" id="IPR051609">
    <property type="entry name" value="NmrA/Isoflavone_reductase-like"/>
</dbReference>
<dbReference type="GO" id="GO:0016491">
    <property type="term" value="F:oxidoreductase activity"/>
    <property type="evidence" value="ECO:0007669"/>
    <property type="project" value="UniProtKB-KW"/>
</dbReference>
<evidence type="ECO:0000256" key="2">
    <source>
        <dbReference type="ARBA" id="ARBA00023002"/>
    </source>
</evidence>
<keyword evidence="5" id="KW-1185">Reference proteome</keyword>
<keyword evidence="1" id="KW-0521">NADP</keyword>
<dbReference type="Gene3D" id="3.90.25.10">
    <property type="entry name" value="UDP-galactose 4-epimerase, domain 1"/>
    <property type="match status" value="1"/>
</dbReference>
<dbReference type="InterPro" id="IPR036291">
    <property type="entry name" value="NAD(P)-bd_dom_sf"/>
</dbReference>
<dbReference type="Gene3D" id="3.40.50.720">
    <property type="entry name" value="NAD(P)-binding Rossmann-like Domain"/>
    <property type="match status" value="1"/>
</dbReference>
<accession>A0AAN6IBM7</accession>
<comment type="caution">
    <text evidence="4">The sequence shown here is derived from an EMBL/GenBank/DDBJ whole genome shotgun (WGS) entry which is preliminary data.</text>
</comment>
<protein>
    <recommendedName>
        <fullName evidence="3">NmrA-like domain-containing protein</fullName>
    </recommendedName>
</protein>
<keyword evidence="2" id="KW-0560">Oxidoreductase</keyword>